<organism evidence="2 3">
    <name type="scientific">Marilutibacter spongiae</name>
    <dbReference type="NCBI Taxonomy" id="2025720"/>
    <lineage>
        <taxon>Bacteria</taxon>
        <taxon>Pseudomonadati</taxon>
        <taxon>Pseudomonadota</taxon>
        <taxon>Gammaproteobacteria</taxon>
        <taxon>Lysobacterales</taxon>
        <taxon>Lysobacteraceae</taxon>
        <taxon>Marilutibacter</taxon>
    </lineage>
</organism>
<reference evidence="2 3" key="1">
    <citation type="submission" date="2020-08" db="EMBL/GenBank/DDBJ databases">
        <authorList>
            <person name="Xu S."/>
            <person name="Li A."/>
        </authorList>
    </citation>
    <scope>NUCLEOTIDE SEQUENCE [LARGE SCALE GENOMIC DNA]</scope>
    <source>
        <strain evidence="2 3">119BY6-57</strain>
    </source>
</reference>
<proteinExistence type="predicted"/>
<feature type="region of interest" description="Disordered" evidence="1">
    <location>
        <begin position="1"/>
        <end position="24"/>
    </location>
</feature>
<keyword evidence="3" id="KW-1185">Reference proteome</keyword>
<dbReference type="EMBL" id="JACHTF010000003">
    <property type="protein sequence ID" value="MBB1059824.1"/>
    <property type="molecule type" value="Genomic_DNA"/>
</dbReference>
<comment type="caution">
    <text evidence="2">The sequence shown here is derived from an EMBL/GenBank/DDBJ whole genome shotgun (WGS) entry which is preliminary data.</text>
</comment>
<dbReference type="AlphaFoldDB" id="A0A7W3TKV7"/>
<evidence type="ECO:0000313" key="2">
    <source>
        <dbReference type="EMBL" id="MBB1059824.1"/>
    </source>
</evidence>
<evidence type="ECO:0000256" key="1">
    <source>
        <dbReference type="SAM" id="MobiDB-lite"/>
    </source>
</evidence>
<protein>
    <submittedName>
        <fullName evidence="2">Uncharacterized protein</fullName>
    </submittedName>
</protein>
<gene>
    <name evidence="2" type="ORF">H4F98_04480</name>
</gene>
<dbReference type="RefSeq" id="WP_182685426.1">
    <property type="nucleotide sequence ID" value="NZ_JACHTF010000003.1"/>
</dbReference>
<dbReference type="Proteomes" id="UP000523196">
    <property type="component" value="Unassembled WGS sequence"/>
</dbReference>
<sequence length="154" mass="16941">MKRGEPLHRKLNTQTHGVAHRTGGDFRTVRCDRRMLAEEITRLPMKQGQRRGRDYTPLHRFLRSRVGQPWDVVFAEAVGRLDSRDPIFDVVALHPDAGVPVVRVGESSYVSGLHVDAGGILRLVDPGLDAAGMVPDCTCCTHTFNGVVFGTPSA</sequence>
<name>A0A7W3TKV7_9GAMM</name>
<evidence type="ECO:0000313" key="3">
    <source>
        <dbReference type="Proteomes" id="UP000523196"/>
    </source>
</evidence>
<accession>A0A7W3TKV7</accession>